<reference evidence="2" key="1">
    <citation type="journal article" date="2015" name="Nature">
        <title>Complex archaea that bridge the gap between prokaryotes and eukaryotes.</title>
        <authorList>
            <person name="Spang A."/>
            <person name="Saw J.H."/>
            <person name="Jorgensen S.L."/>
            <person name="Zaremba-Niedzwiedzka K."/>
            <person name="Martijn J."/>
            <person name="Lind A.E."/>
            <person name="van Eijk R."/>
            <person name="Schleper C."/>
            <person name="Guy L."/>
            <person name="Ettema T.J."/>
        </authorList>
    </citation>
    <scope>NUCLEOTIDE SEQUENCE</scope>
</reference>
<organism evidence="2">
    <name type="scientific">marine sediment metagenome</name>
    <dbReference type="NCBI Taxonomy" id="412755"/>
    <lineage>
        <taxon>unclassified sequences</taxon>
        <taxon>metagenomes</taxon>
        <taxon>ecological metagenomes</taxon>
    </lineage>
</organism>
<name>A0A0F9SEP8_9ZZZZ</name>
<evidence type="ECO:0000313" key="2">
    <source>
        <dbReference type="EMBL" id="KKN65519.1"/>
    </source>
</evidence>
<accession>A0A0F9SEP8</accession>
<comment type="caution">
    <text evidence="2">The sequence shown here is derived from an EMBL/GenBank/DDBJ whole genome shotgun (WGS) entry which is preliminary data.</text>
</comment>
<feature type="region of interest" description="Disordered" evidence="1">
    <location>
        <begin position="101"/>
        <end position="128"/>
    </location>
</feature>
<proteinExistence type="predicted"/>
<protein>
    <submittedName>
        <fullName evidence="2">Uncharacterized protein</fullName>
    </submittedName>
</protein>
<dbReference type="AlphaFoldDB" id="A0A0F9SEP8"/>
<sequence>MAYQFSKFAKGDIIGLNDRFPYYPGYPRHKPRKIIRVYYDPVNLCMWYILGSNQTGPCSGEPTDLGLSGHPVRSYQMFMWNKTGKVGKPCVKRKYKLRAPHRFSKASPPGAASTAKSRNRGAPPVIKAGRPLSLNARISYGNCSYPR</sequence>
<gene>
    <name evidence="2" type="ORF">LCGC14_0481240</name>
</gene>
<dbReference type="EMBL" id="LAZR01000523">
    <property type="protein sequence ID" value="KKN65519.1"/>
    <property type="molecule type" value="Genomic_DNA"/>
</dbReference>
<evidence type="ECO:0000256" key="1">
    <source>
        <dbReference type="SAM" id="MobiDB-lite"/>
    </source>
</evidence>